<evidence type="ECO:0000256" key="1">
    <source>
        <dbReference type="ARBA" id="ARBA00008679"/>
    </source>
</evidence>
<gene>
    <name evidence="3" type="ORF">HEB94_004239</name>
</gene>
<dbReference type="GO" id="GO:1902777">
    <property type="term" value="P:6-sulfoquinovose(1-) catabolic process"/>
    <property type="evidence" value="ECO:0007669"/>
    <property type="project" value="TreeGrafter"/>
</dbReference>
<sequence>MNAGPIGIAALERSEGGFAMVALDQRESLRTLLTRDGRPASDEVMRSFKAEAAAALSPYASAVLLDRPFGLNGSAAPPLDPGSALILAADRFVQPAGEPVRSSDVDPEVTVELVTASGATALKLLVVWREANGRRERARTVEQFLALCAAAGVPGIVEGVVRPPGDAWASEDARDDAIVAAAKEFGAHGPALYKAEVPGHGRGDLDRVRERCAQITATLPCPWVVLSTGVAPDDFARAVEVACAGGASGFLAGRAIWSEAATSANPAEGLRTQAVGRLSRLLRAVPARRLSPGPA</sequence>
<dbReference type="PANTHER" id="PTHR39340">
    <property type="entry name" value="SULFOFRUCTOSEPHOSPHATE ALDOLASE"/>
    <property type="match status" value="1"/>
</dbReference>
<evidence type="ECO:0000313" key="4">
    <source>
        <dbReference type="Proteomes" id="UP000638648"/>
    </source>
</evidence>
<dbReference type="Proteomes" id="UP000638648">
    <property type="component" value="Unassembled WGS sequence"/>
</dbReference>
<dbReference type="Pfam" id="PF01791">
    <property type="entry name" value="DeoC"/>
    <property type="match status" value="1"/>
</dbReference>
<reference evidence="3" key="1">
    <citation type="submission" date="2020-10" db="EMBL/GenBank/DDBJ databases">
        <title>Sequencing the genomes of 1000 actinobacteria strains.</title>
        <authorList>
            <person name="Klenk H.-P."/>
        </authorList>
    </citation>
    <scope>NUCLEOTIDE SEQUENCE</scope>
    <source>
        <strain evidence="3">DSM 45354</strain>
    </source>
</reference>
<proteinExistence type="inferred from homology"/>
<dbReference type="GO" id="GO:0061595">
    <property type="term" value="F:6-deoxy-6-sulfofructose-1-phosphate aldolase activity"/>
    <property type="evidence" value="ECO:0007669"/>
    <property type="project" value="TreeGrafter"/>
</dbReference>
<dbReference type="Gene3D" id="3.20.20.70">
    <property type="entry name" value="Aldolase class I"/>
    <property type="match status" value="1"/>
</dbReference>
<comment type="similarity">
    <text evidence="1">Belongs to the aldolase LacD family.</text>
</comment>
<protein>
    <submittedName>
        <fullName evidence="3">Sulfofructosephosphate aldolase</fullName>
        <ecNumber evidence="3">4.1.2.57</ecNumber>
    </submittedName>
</protein>
<dbReference type="InterPro" id="IPR002915">
    <property type="entry name" value="DeoC/FbaB/LacD_aldolase"/>
</dbReference>
<accession>A0A927MVY0</accession>
<dbReference type="EMBL" id="JADBEM010000001">
    <property type="protein sequence ID" value="MBE1607391.1"/>
    <property type="molecule type" value="Genomic_DNA"/>
</dbReference>
<keyword evidence="2 3" id="KW-0456">Lyase</keyword>
<dbReference type="PANTHER" id="PTHR39340:SF1">
    <property type="entry name" value="SULFOFRUCTOSEPHOSPHATE ALDOLASE"/>
    <property type="match status" value="1"/>
</dbReference>
<evidence type="ECO:0000256" key="2">
    <source>
        <dbReference type="ARBA" id="ARBA00023239"/>
    </source>
</evidence>
<organism evidence="3 4">
    <name type="scientific">Actinopolymorpha pittospori</name>
    <dbReference type="NCBI Taxonomy" id="648752"/>
    <lineage>
        <taxon>Bacteria</taxon>
        <taxon>Bacillati</taxon>
        <taxon>Actinomycetota</taxon>
        <taxon>Actinomycetes</taxon>
        <taxon>Propionibacteriales</taxon>
        <taxon>Actinopolymorphaceae</taxon>
        <taxon>Actinopolymorpha</taxon>
    </lineage>
</organism>
<dbReference type="SMART" id="SM01133">
    <property type="entry name" value="DeoC"/>
    <property type="match status" value="1"/>
</dbReference>
<dbReference type="InterPro" id="IPR050552">
    <property type="entry name" value="LacD_aldolase"/>
</dbReference>
<evidence type="ECO:0000313" key="3">
    <source>
        <dbReference type="EMBL" id="MBE1607391.1"/>
    </source>
</evidence>
<dbReference type="AlphaFoldDB" id="A0A927MVY0"/>
<dbReference type="InterPro" id="IPR013785">
    <property type="entry name" value="Aldolase_TIM"/>
</dbReference>
<dbReference type="SUPFAM" id="SSF51569">
    <property type="entry name" value="Aldolase"/>
    <property type="match status" value="1"/>
</dbReference>
<comment type="caution">
    <text evidence="3">The sequence shown here is derived from an EMBL/GenBank/DDBJ whole genome shotgun (WGS) entry which is preliminary data.</text>
</comment>
<keyword evidence="4" id="KW-1185">Reference proteome</keyword>
<dbReference type="EC" id="4.1.2.57" evidence="3"/>
<dbReference type="RefSeq" id="WP_192751348.1">
    <property type="nucleotide sequence ID" value="NZ_BAABJL010000197.1"/>
</dbReference>
<name>A0A927MVY0_9ACTN</name>